<dbReference type="InterPro" id="IPR005546">
    <property type="entry name" value="Autotransporte_beta"/>
</dbReference>
<dbReference type="InterPro" id="IPR036709">
    <property type="entry name" value="Autotransporte_beta_dom_sf"/>
</dbReference>
<proteinExistence type="predicted"/>
<comment type="subcellular location">
    <subcellularLocation>
        <location evidence="1">Secreted</location>
    </subcellularLocation>
</comment>
<dbReference type="SUPFAM" id="SSF103515">
    <property type="entry name" value="Autotransporter"/>
    <property type="match status" value="1"/>
</dbReference>
<dbReference type="Gene3D" id="2.160.20.20">
    <property type="match status" value="1"/>
</dbReference>
<dbReference type="InterPro" id="IPR043990">
    <property type="entry name" value="AC_1"/>
</dbReference>
<dbReference type="InterPro" id="IPR012332">
    <property type="entry name" value="Autotransporter_pectin_lyase_C"/>
</dbReference>
<gene>
    <name evidence="6" type="ORF">OH718_02515</name>
</gene>
<feature type="region of interest" description="Disordered" evidence="4">
    <location>
        <begin position="493"/>
        <end position="560"/>
    </location>
</feature>
<comment type="caution">
    <text evidence="6">The sequence shown here is derived from an EMBL/GenBank/DDBJ whole genome shotgun (WGS) entry which is preliminary data.</text>
</comment>
<evidence type="ECO:0000256" key="4">
    <source>
        <dbReference type="SAM" id="MobiDB-lite"/>
    </source>
</evidence>
<keyword evidence="7" id="KW-1185">Reference proteome</keyword>
<name>A0ABT3BRI2_9PSED</name>
<dbReference type="PRINTS" id="PR01217">
    <property type="entry name" value="PRICHEXTENSN"/>
</dbReference>
<dbReference type="Gene3D" id="2.40.128.130">
    <property type="entry name" value="Autotransporter beta-domain"/>
    <property type="match status" value="1"/>
</dbReference>
<evidence type="ECO:0000313" key="7">
    <source>
        <dbReference type="Proteomes" id="UP001207294"/>
    </source>
</evidence>
<feature type="compositionally biased region" description="Pro residues" evidence="4">
    <location>
        <begin position="549"/>
        <end position="559"/>
    </location>
</feature>
<protein>
    <submittedName>
        <fullName evidence="6">Autotransporter outer membrane beta-barrel domain-containing protein</fullName>
    </submittedName>
</protein>
<evidence type="ECO:0000256" key="1">
    <source>
        <dbReference type="ARBA" id="ARBA00004613"/>
    </source>
</evidence>
<dbReference type="CDD" id="cd01344">
    <property type="entry name" value="PL2_Passenger_AT"/>
    <property type="match status" value="1"/>
</dbReference>
<evidence type="ECO:0000256" key="3">
    <source>
        <dbReference type="ARBA" id="ARBA00022729"/>
    </source>
</evidence>
<sequence>MRIDYPCVLRYPLRILPLAVMTSISPYAHGDCDLIATLGNDVQVCDSGSSGSLTRPAGNNTLIFPAGGTGSINGSVTYGPGSDRIEMNSGSITGNFNQGAGADQFRITAGNITGDVNQGADRDNFFMSGGTLRSLTQGDGLDNFVMNGGTISNAFEDGDQARMTGGTIGRVDMKLDDNTFDMSGGTIVNNLVAGFGRDTIILSGGSIGGVVSISGGNDRVTVSGGEIRGGIRTSFGNDSFTWLNGGYIRGTVLMEGDDDTAILSNLNETYLAPNPQLNGGPGTDLLTFDTTTSAKPERYTNWETVNLNNGSRLDLAGIFTLGDNTSGTGVMNVDASSTLTSVSGSISPFTSSGLVTLNNAGTLDMSSGSNSTTDTLTVNGNYVGSNGQLLLQSVLGGDNSPSDKLVVARGAISGTTQIAVNNLGGSGALTLQNGIEVVQAANGATSDNSAFSLKNSLSVGAYQYYLFKGGATAGSENSWFLRSSVVSVPLTATPAPEEPAAEPPTPTPPSPPAPPAPPTPMPPPTPPVAPAPTPVPTPPTVQSAITQPVPAPGTPPLPEPVRGAAPVPLYRLEVPNYAVVTPAVTTLALSSLGTFHERQGDQNLLNETGAFPAGWARLFGNDFRQDWSGTVAPSLDASLKGYQIGHDLLALQTEDGRTQRVGLFVAHTRLDGHVKGFAEGFKDRRTGKLKIQGDSLGLYWTLIDPNGWYVDAVAMGTRLDGYTRSQRGIRMDTEGDALSLSVEAGYPITLNQDWVIEPQAQVIHQRIDLDSQNDGISHVAFDSQPYTSARLGGRLEGRYQVRGIPFEPFLQGNLWHTFDGSDTLTFDYSDRIKTEHKSTRADVGVGLTARVSREISLYLGADYSSNLDGNDLEGLRGNLGVRVSW</sequence>
<evidence type="ECO:0000259" key="5">
    <source>
        <dbReference type="PROSITE" id="PS51208"/>
    </source>
</evidence>
<keyword evidence="2" id="KW-0964">Secreted</keyword>
<dbReference type="EMBL" id="JAOXML010000001">
    <property type="protein sequence ID" value="MCV4375461.1"/>
    <property type="molecule type" value="Genomic_DNA"/>
</dbReference>
<feature type="compositionally biased region" description="Pro residues" evidence="4">
    <location>
        <begin position="501"/>
        <end position="539"/>
    </location>
</feature>
<evidence type="ECO:0000313" key="6">
    <source>
        <dbReference type="EMBL" id="MCV4375461.1"/>
    </source>
</evidence>
<dbReference type="InterPro" id="IPR011050">
    <property type="entry name" value="Pectin_lyase_fold/virulence"/>
</dbReference>
<keyword evidence="3" id="KW-0732">Signal</keyword>
<dbReference type="PANTHER" id="PTHR12338:SF8">
    <property type="entry name" value="HEME_HEMOPEXIN-BINDING PROTEIN"/>
    <property type="match status" value="1"/>
</dbReference>
<dbReference type="SMART" id="SM00869">
    <property type="entry name" value="Autotransporter"/>
    <property type="match status" value="1"/>
</dbReference>
<dbReference type="GeneID" id="93559795"/>
<dbReference type="PANTHER" id="PTHR12338">
    <property type="entry name" value="AUTOTRANSPORTER"/>
    <property type="match status" value="1"/>
</dbReference>
<reference evidence="6 7" key="1">
    <citation type="submission" date="2022-10" db="EMBL/GenBank/DDBJ databases">
        <title>Characterization of Pseudomonas capsici strains from pepper and tomato in Georgia.</title>
        <authorList>
            <person name="Zhao M."/>
            <person name="Dutta B."/>
        </authorList>
    </citation>
    <scope>NUCLEOTIDE SEQUENCE [LARGE SCALE GENOMIC DNA]</scope>
    <source>
        <strain evidence="6 7">Pc20-5</strain>
    </source>
</reference>
<dbReference type="Proteomes" id="UP001207294">
    <property type="component" value="Unassembled WGS sequence"/>
</dbReference>
<organism evidence="6 7">
    <name type="scientific">Pseudomonas capsici</name>
    <dbReference type="NCBI Taxonomy" id="2810614"/>
    <lineage>
        <taxon>Bacteria</taxon>
        <taxon>Pseudomonadati</taxon>
        <taxon>Pseudomonadota</taxon>
        <taxon>Gammaproteobacteria</taxon>
        <taxon>Pseudomonadales</taxon>
        <taxon>Pseudomonadaceae</taxon>
        <taxon>Pseudomonas</taxon>
    </lineage>
</organism>
<dbReference type="NCBIfam" id="TIGR01414">
    <property type="entry name" value="autotrans_barl"/>
    <property type="match status" value="1"/>
</dbReference>
<dbReference type="InterPro" id="IPR050909">
    <property type="entry name" value="Bact_Autotransporter_VF"/>
</dbReference>
<dbReference type="SUPFAM" id="SSF51126">
    <property type="entry name" value="Pectin lyase-like"/>
    <property type="match status" value="1"/>
</dbReference>
<dbReference type="Pfam" id="PF03797">
    <property type="entry name" value="Autotransporter"/>
    <property type="match status" value="1"/>
</dbReference>
<dbReference type="PROSITE" id="PS51208">
    <property type="entry name" value="AUTOTRANSPORTER"/>
    <property type="match status" value="1"/>
</dbReference>
<evidence type="ECO:0000256" key="2">
    <source>
        <dbReference type="ARBA" id="ARBA00022525"/>
    </source>
</evidence>
<dbReference type="InterPro" id="IPR006315">
    <property type="entry name" value="OM_autotransptr_brl_dom"/>
</dbReference>
<feature type="domain" description="Autotransporter" evidence="5">
    <location>
        <begin position="607"/>
        <end position="885"/>
    </location>
</feature>
<dbReference type="Pfam" id="PF18883">
    <property type="entry name" value="AC_1"/>
    <property type="match status" value="1"/>
</dbReference>
<dbReference type="RefSeq" id="WP_232849227.1">
    <property type="nucleotide sequence ID" value="NZ_JAFGZD010000001.1"/>
</dbReference>
<accession>A0ABT3BRI2</accession>